<evidence type="ECO:0000256" key="3">
    <source>
        <dbReference type="RuleBase" id="RU003616"/>
    </source>
</evidence>
<dbReference type="Gene3D" id="2.60.40.790">
    <property type="match status" value="1"/>
</dbReference>
<gene>
    <name evidence="6" type="ORF">N7492_004888</name>
</gene>
<feature type="compositionally biased region" description="Basic and acidic residues" evidence="4">
    <location>
        <begin position="75"/>
        <end position="87"/>
    </location>
</feature>
<evidence type="ECO:0000256" key="1">
    <source>
        <dbReference type="ARBA" id="ARBA00023016"/>
    </source>
</evidence>
<accession>A0A9W9IBA4</accession>
<evidence type="ECO:0000256" key="2">
    <source>
        <dbReference type="PROSITE-ProRule" id="PRU00285"/>
    </source>
</evidence>
<evidence type="ECO:0000256" key="4">
    <source>
        <dbReference type="SAM" id="MobiDB-lite"/>
    </source>
</evidence>
<dbReference type="InterPro" id="IPR002068">
    <property type="entry name" value="A-crystallin/Hsp20_dom"/>
</dbReference>
<dbReference type="CDD" id="cd06464">
    <property type="entry name" value="ACD_sHsps-like"/>
    <property type="match status" value="1"/>
</dbReference>
<evidence type="ECO:0000313" key="6">
    <source>
        <dbReference type="EMBL" id="KAJ5172295.1"/>
    </source>
</evidence>
<dbReference type="EMBL" id="JAPQKO010000003">
    <property type="protein sequence ID" value="KAJ5172295.1"/>
    <property type="molecule type" value="Genomic_DNA"/>
</dbReference>
<dbReference type="PROSITE" id="PS01031">
    <property type="entry name" value="SHSP"/>
    <property type="match status" value="1"/>
</dbReference>
<dbReference type="InterPro" id="IPR008978">
    <property type="entry name" value="HSP20-like_chaperone"/>
</dbReference>
<proteinExistence type="inferred from homology"/>
<dbReference type="Proteomes" id="UP001146351">
    <property type="component" value="Unassembled WGS sequence"/>
</dbReference>
<protein>
    <recommendedName>
        <fullName evidence="5">SHSP domain-containing protein</fullName>
    </recommendedName>
</protein>
<keyword evidence="7" id="KW-1185">Reference proteome</keyword>
<dbReference type="AlphaFoldDB" id="A0A9W9IBA4"/>
<dbReference type="SUPFAM" id="SSF49764">
    <property type="entry name" value="HSP20-like chaperones"/>
    <property type="match status" value="1"/>
</dbReference>
<sequence>MPFLSCHSDLAPLLRLLDPPHPRSTRTRFTPAFDVRELTDGYYLDGELPGVDQSQIDIEFTDPHTLVIQGRTDRNYHQSPEKPETSKAHHQPTVEDETDESDDNSRASKDSSSTSAPTPPESFHFWASERSVGQFQRTFTFTTRVDQDHVRANFKNGILSLVVPKATTPQTKKIRIQ</sequence>
<evidence type="ECO:0000313" key="7">
    <source>
        <dbReference type="Proteomes" id="UP001146351"/>
    </source>
</evidence>
<dbReference type="PANTHER" id="PTHR11527">
    <property type="entry name" value="HEAT-SHOCK PROTEIN 20 FAMILY MEMBER"/>
    <property type="match status" value="1"/>
</dbReference>
<comment type="similarity">
    <text evidence="2 3">Belongs to the small heat shock protein (HSP20) family.</text>
</comment>
<dbReference type="OrthoDB" id="1431247at2759"/>
<feature type="domain" description="SHSP" evidence="5">
    <location>
        <begin position="24"/>
        <end position="177"/>
    </location>
</feature>
<organism evidence="6 7">
    <name type="scientific">Penicillium capsulatum</name>
    <dbReference type="NCBI Taxonomy" id="69766"/>
    <lineage>
        <taxon>Eukaryota</taxon>
        <taxon>Fungi</taxon>
        <taxon>Dikarya</taxon>
        <taxon>Ascomycota</taxon>
        <taxon>Pezizomycotina</taxon>
        <taxon>Eurotiomycetes</taxon>
        <taxon>Eurotiomycetidae</taxon>
        <taxon>Eurotiales</taxon>
        <taxon>Aspergillaceae</taxon>
        <taxon>Penicillium</taxon>
    </lineage>
</organism>
<feature type="region of interest" description="Disordered" evidence="4">
    <location>
        <begin position="75"/>
        <end position="123"/>
    </location>
</feature>
<reference evidence="6" key="2">
    <citation type="journal article" date="2023" name="IMA Fungus">
        <title>Comparative genomic study of the Penicillium genus elucidates a diverse pangenome and 15 lateral gene transfer events.</title>
        <authorList>
            <person name="Petersen C."/>
            <person name="Sorensen T."/>
            <person name="Nielsen M.R."/>
            <person name="Sondergaard T.E."/>
            <person name="Sorensen J.L."/>
            <person name="Fitzpatrick D.A."/>
            <person name="Frisvad J.C."/>
            <person name="Nielsen K.L."/>
        </authorList>
    </citation>
    <scope>NUCLEOTIDE SEQUENCE</scope>
    <source>
        <strain evidence="6">IBT 21917</strain>
    </source>
</reference>
<dbReference type="Pfam" id="PF00011">
    <property type="entry name" value="HSP20"/>
    <property type="match status" value="1"/>
</dbReference>
<name>A0A9W9IBA4_9EURO</name>
<reference evidence="6" key="1">
    <citation type="submission" date="2022-11" db="EMBL/GenBank/DDBJ databases">
        <authorList>
            <person name="Petersen C."/>
        </authorList>
    </citation>
    <scope>NUCLEOTIDE SEQUENCE</scope>
    <source>
        <strain evidence="6">IBT 21917</strain>
    </source>
</reference>
<keyword evidence="1" id="KW-0346">Stress response</keyword>
<evidence type="ECO:0000259" key="5">
    <source>
        <dbReference type="PROSITE" id="PS01031"/>
    </source>
</evidence>
<dbReference type="InterPro" id="IPR031107">
    <property type="entry name" value="Small_HSP"/>
</dbReference>
<comment type="caution">
    <text evidence="6">The sequence shown here is derived from an EMBL/GenBank/DDBJ whole genome shotgun (WGS) entry which is preliminary data.</text>
</comment>